<name>A0AAJ8KII8_9TREE</name>
<feature type="region of interest" description="Disordered" evidence="1">
    <location>
        <begin position="711"/>
        <end position="742"/>
    </location>
</feature>
<dbReference type="Proteomes" id="UP000078595">
    <property type="component" value="Chromosome 1"/>
</dbReference>
<sequence length="872" mass="96491">MDDHTFHLGDEHDVNVDVDAQVRAGNVAHDDDAAEAVLASLRAVINEPAPHHSTNTHPGNILDHVDVGHDEANLHEFVHDSDHEHGLDVEQSGGQQQGRPTIVANPLIVWFEQGLAMLEKAILDNKMVVDELNSPNAIQNLAHNLKALGEGSKKESGIIEDLKDRLEVFKQEPGITIGSQNILQAFTTDIGSEASPFVLRTDYDALKSEYDALASLNTNKRGRKGGAKKAEQNKGQKSGENRLTPLRDAVNQGIFSADNQNSGLEGRKKRSIKLEHLVHKMANRRIGVEYQVTNFESKGSKELPDPASTPPKADEAINGVDEYRPDFQAEWNAESVKPFIDKVIEDVMDALKDEPEIDQERIVAGVQIYWTRLSKRYSEQLHRKRGEIHRDELSRRKQNSYRRQQSLLARRLAAFDSSPLNICRLRALYRTLLTIDFAAPTQDSPDLKREYTEDEWKAYRKLACGRRAAEAHEVIDQHWISPMVRKLLMILDVYWADMNARARKKGRPKQPNPTFHLPPHLWDKSTLPTLRPKDATGLPVAGAAGIVLFKFHVDEQVQRDNPEWAKGLYDNPPISEDNSRLPTLTEVMALNIYAPLKAPLMEARKKADPDAIPLNQVEEILSRPEKSPTPPPVSQEGQESTTLPTDANANANAANIENGEYATLLALNRLEKISPVPMGGMDVGIALNSNMDVDTASSLPGLASNASHLNLDENANADPNANGKGKKNKRKGNTSTFPPGTEDLFIIPATSNILGNLTAVNEPIPGPSAGSSWRARKLGKRLASEVPGGAATPVPKRSKHRSTQIRDPTQMELEESVLGMEGQYINHLDDSVILPQDQEVENAEPGEDEGEDEEDEKVREEVQGDAAFLDTL</sequence>
<evidence type="ECO:0000313" key="3">
    <source>
        <dbReference type="Proteomes" id="UP000078595"/>
    </source>
</evidence>
<keyword evidence="3" id="KW-1185">Reference proteome</keyword>
<feature type="compositionally biased region" description="Basic and acidic residues" evidence="1">
    <location>
        <begin position="228"/>
        <end position="240"/>
    </location>
</feature>
<reference evidence="2" key="1">
    <citation type="submission" date="2013-07" db="EMBL/GenBank/DDBJ databases">
        <authorList>
            <consortium name="The Broad Institute Genome Sequencing Platform"/>
            <person name="Cuomo C."/>
            <person name="Litvintseva A."/>
            <person name="Chen Y."/>
            <person name="Heitman J."/>
            <person name="Sun S."/>
            <person name="Springer D."/>
            <person name="Dromer F."/>
            <person name="Young S.K."/>
            <person name="Zeng Q."/>
            <person name="Gargeya S."/>
            <person name="Fitzgerald M."/>
            <person name="Abouelleil A."/>
            <person name="Alvarado L."/>
            <person name="Berlin A.M."/>
            <person name="Chapman S.B."/>
            <person name="Dewar J."/>
            <person name="Goldberg J."/>
            <person name="Griggs A."/>
            <person name="Gujja S."/>
            <person name="Hansen M."/>
            <person name="Howarth C."/>
            <person name="Imamovic A."/>
            <person name="Larimer J."/>
            <person name="McCowan C."/>
            <person name="Murphy C."/>
            <person name="Pearson M."/>
            <person name="Priest M."/>
            <person name="Roberts A."/>
            <person name="Saif S."/>
            <person name="Shea T."/>
            <person name="Sykes S."/>
            <person name="Wortman J."/>
            <person name="Nusbaum C."/>
            <person name="Birren B."/>
        </authorList>
    </citation>
    <scope>NUCLEOTIDE SEQUENCE</scope>
    <source>
        <strain evidence="2">CBS 10117</strain>
    </source>
</reference>
<feature type="region of interest" description="Disordered" evidence="1">
    <location>
        <begin position="832"/>
        <end position="872"/>
    </location>
</feature>
<organism evidence="2 3">
    <name type="scientific">Kwoniella dejecticola CBS 10117</name>
    <dbReference type="NCBI Taxonomy" id="1296121"/>
    <lineage>
        <taxon>Eukaryota</taxon>
        <taxon>Fungi</taxon>
        <taxon>Dikarya</taxon>
        <taxon>Basidiomycota</taxon>
        <taxon>Agaricomycotina</taxon>
        <taxon>Tremellomycetes</taxon>
        <taxon>Tremellales</taxon>
        <taxon>Cryptococcaceae</taxon>
        <taxon>Kwoniella</taxon>
    </lineage>
</organism>
<dbReference type="AlphaFoldDB" id="A0AAJ8KII8"/>
<evidence type="ECO:0000256" key="1">
    <source>
        <dbReference type="SAM" id="MobiDB-lite"/>
    </source>
</evidence>
<accession>A0AAJ8KII8</accession>
<reference evidence="2" key="2">
    <citation type="submission" date="2024-02" db="EMBL/GenBank/DDBJ databases">
        <title>Comparative genomics of Cryptococcus and Kwoniella reveals pathogenesis evolution and contrasting modes of karyotype evolution via chromosome fusion or intercentromeric recombination.</title>
        <authorList>
            <person name="Coelho M.A."/>
            <person name="David-Palma M."/>
            <person name="Shea T."/>
            <person name="Bowers K."/>
            <person name="McGinley-Smith S."/>
            <person name="Mohammad A.W."/>
            <person name="Gnirke A."/>
            <person name="Yurkov A.M."/>
            <person name="Nowrousian M."/>
            <person name="Sun S."/>
            <person name="Cuomo C.A."/>
            <person name="Heitman J."/>
        </authorList>
    </citation>
    <scope>NUCLEOTIDE SEQUENCE</scope>
    <source>
        <strain evidence="2">CBS 10117</strain>
    </source>
</reference>
<dbReference type="RefSeq" id="XP_065824280.1">
    <property type="nucleotide sequence ID" value="XM_065968208.1"/>
</dbReference>
<feature type="compositionally biased region" description="Acidic residues" evidence="1">
    <location>
        <begin position="838"/>
        <end position="855"/>
    </location>
</feature>
<dbReference type="KEGG" id="kdj:28964534"/>
<proteinExistence type="predicted"/>
<feature type="region of interest" description="Disordered" evidence="1">
    <location>
        <begin position="217"/>
        <end position="245"/>
    </location>
</feature>
<dbReference type="GeneID" id="28964534"/>
<gene>
    <name evidence="2" type="ORF">I303_100833</name>
</gene>
<feature type="region of interest" description="Disordered" evidence="1">
    <location>
        <begin position="619"/>
        <end position="644"/>
    </location>
</feature>
<dbReference type="EMBL" id="CP144530">
    <property type="protein sequence ID" value="WWC58293.1"/>
    <property type="molecule type" value="Genomic_DNA"/>
</dbReference>
<protein>
    <submittedName>
        <fullName evidence="2">Uncharacterized protein</fullName>
    </submittedName>
</protein>
<feature type="region of interest" description="Disordered" evidence="1">
    <location>
        <begin position="783"/>
        <end position="805"/>
    </location>
</feature>
<feature type="compositionally biased region" description="Polar residues" evidence="1">
    <location>
        <begin position="635"/>
        <end position="644"/>
    </location>
</feature>
<evidence type="ECO:0000313" key="2">
    <source>
        <dbReference type="EMBL" id="WWC58293.1"/>
    </source>
</evidence>
<feature type="compositionally biased region" description="Low complexity" evidence="1">
    <location>
        <begin position="714"/>
        <end position="723"/>
    </location>
</feature>